<keyword evidence="1" id="KW-0812">Transmembrane</keyword>
<feature type="transmembrane region" description="Helical" evidence="1">
    <location>
        <begin position="46"/>
        <end position="64"/>
    </location>
</feature>
<gene>
    <name evidence="2" type="ORF">LSG31_16780</name>
</gene>
<feature type="transmembrane region" description="Helical" evidence="1">
    <location>
        <begin position="6"/>
        <end position="25"/>
    </location>
</feature>
<keyword evidence="1" id="KW-0472">Membrane</keyword>
<name>A0ABY4CG92_9BACL</name>
<feature type="transmembrane region" description="Helical" evidence="1">
    <location>
        <begin position="100"/>
        <end position="125"/>
    </location>
</feature>
<evidence type="ECO:0000313" key="3">
    <source>
        <dbReference type="Proteomes" id="UP000830167"/>
    </source>
</evidence>
<feature type="transmembrane region" description="Helical" evidence="1">
    <location>
        <begin position="145"/>
        <end position="168"/>
    </location>
</feature>
<keyword evidence="1" id="KW-1133">Transmembrane helix</keyword>
<reference evidence="2" key="1">
    <citation type="submission" date="2021-12" db="EMBL/GenBank/DDBJ databases">
        <title>Alicyclobacillaceae gen. nov., sp. nov., isolated from chalcocite enrichment system.</title>
        <authorList>
            <person name="Jiang Z."/>
        </authorList>
    </citation>
    <scope>NUCLEOTIDE SEQUENCE</scope>
    <source>
        <strain evidence="2">MYW30-H2</strain>
    </source>
</reference>
<sequence length="200" mass="22411">MYGAWYSFISTFAALVLVGMVIKVMDDALDIEYDTFLGKRTLPVRLGRATLPYCLMILAIAIYLQPPTTLSLFMASYIIGMGHDFREKMPSQIRGWAESAIAVVLMLLLVGWNIAFWSIAIMIVIQLLDDLSDIRDDVKTGQRNFAVRFGILEVTFVLLIAFAIAVLLSPLQSVFVLLATPVVHALLSLLERRQNRARSQ</sequence>
<dbReference type="Proteomes" id="UP000830167">
    <property type="component" value="Chromosome"/>
</dbReference>
<feature type="transmembrane region" description="Helical" evidence="1">
    <location>
        <begin position="174"/>
        <end position="190"/>
    </location>
</feature>
<dbReference type="RefSeq" id="WP_347436220.1">
    <property type="nucleotide sequence ID" value="NZ_CP089291.1"/>
</dbReference>
<protein>
    <submittedName>
        <fullName evidence="2">Uncharacterized protein</fullName>
    </submittedName>
</protein>
<evidence type="ECO:0000256" key="1">
    <source>
        <dbReference type="SAM" id="Phobius"/>
    </source>
</evidence>
<organism evidence="2 3">
    <name type="scientific">Fodinisporobacter ferrooxydans</name>
    <dbReference type="NCBI Taxonomy" id="2901836"/>
    <lineage>
        <taxon>Bacteria</taxon>
        <taxon>Bacillati</taxon>
        <taxon>Bacillota</taxon>
        <taxon>Bacilli</taxon>
        <taxon>Bacillales</taxon>
        <taxon>Alicyclobacillaceae</taxon>
        <taxon>Fodinisporobacter</taxon>
    </lineage>
</organism>
<keyword evidence="3" id="KW-1185">Reference proteome</keyword>
<proteinExistence type="predicted"/>
<dbReference type="EMBL" id="CP089291">
    <property type="protein sequence ID" value="UOF89530.1"/>
    <property type="molecule type" value="Genomic_DNA"/>
</dbReference>
<evidence type="ECO:0000313" key="2">
    <source>
        <dbReference type="EMBL" id="UOF89530.1"/>
    </source>
</evidence>
<accession>A0ABY4CG92</accession>